<keyword evidence="4" id="KW-1185">Reference proteome</keyword>
<dbReference type="EMBL" id="PRLK01000007">
    <property type="protein sequence ID" value="RYC72471.1"/>
    <property type="molecule type" value="Genomic_DNA"/>
</dbReference>
<feature type="transmembrane region" description="Helical" evidence="1">
    <location>
        <begin position="54"/>
        <end position="81"/>
    </location>
</feature>
<feature type="chain" id="PRO_5046287646" evidence="2">
    <location>
        <begin position="31"/>
        <end position="124"/>
    </location>
</feature>
<dbReference type="InterPro" id="IPR043993">
    <property type="entry name" value="T4SS_pilin"/>
</dbReference>
<evidence type="ECO:0000313" key="4">
    <source>
        <dbReference type="Proteomes" id="UP001190925"/>
    </source>
</evidence>
<gene>
    <name evidence="3" type="ORF">G6CMJM_00492</name>
</gene>
<dbReference type="Pfam" id="PF18895">
    <property type="entry name" value="T4SS_pilin"/>
    <property type="match status" value="1"/>
</dbReference>
<evidence type="ECO:0000256" key="2">
    <source>
        <dbReference type="SAM" id="SignalP"/>
    </source>
</evidence>
<evidence type="ECO:0000256" key="1">
    <source>
        <dbReference type="SAM" id="Phobius"/>
    </source>
</evidence>
<feature type="signal peptide" evidence="2">
    <location>
        <begin position="1"/>
        <end position="30"/>
    </location>
</feature>
<feature type="transmembrane region" description="Helical" evidence="1">
    <location>
        <begin position="102"/>
        <end position="119"/>
    </location>
</feature>
<organism evidence="3 4">
    <name type="scientific">Candidatus Nanogingivalis gingivitcus</name>
    <dbReference type="NCBI Taxonomy" id="2171992"/>
    <lineage>
        <taxon>Bacteria</taxon>
        <taxon>Candidatus Saccharimonadota</taxon>
        <taxon>Candidatus Nanosyncoccalia</taxon>
        <taxon>Candidatus Nanogingivales</taxon>
        <taxon>Candidatus Nanogingivalaceae</taxon>
        <taxon>Candidatus Nanogingivalis</taxon>
    </lineage>
</organism>
<keyword evidence="1" id="KW-0472">Membrane</keyword>
<name>A0ABY0FHL4_9BACT</name>
<keyword evidence="1" id="KW-1133">Transmembrane helix</keyword>
<dbReference type="Proteomes" id="UP001190925">
    <property type="component" value="Unassembled WGS sequence"/>
</dbReference>
<sequence length="124" mass="13294">MKKKIHKNIFIAIIMFLMASLISFSPLVFAEDKPKSGGGDENAILKDVNSIEELLNIALVTVSSGVGLLAIGSLIYAGVLYASAGANSSQVAKAKEMIRNTVIGIIAYTVMWAFLQWLIPGGFF</sequence>
<reference evidence="3 4" key="1">
    <citation type="journal article" date="2018" name="bioRxiv">
        <title>Evidence of independent acquisition and adaption of ultra-small bacteria to human hosts across the highly diverse yet reduced genomes of the phylum Saccharibacteria.</title>
        <authorList>
            <person name="McLean J.S."/>
            <person name="Bor B."/>
            <person name="To T.T."/>
            <person name="Liu Q."/>
            <person name="Kearns K.A."/>
            <person name="Solden L.M."/>
            <person name="Wrighton K.C."/>
            <person name="He X."/>
            <person name="Shi W."/>
        </authorList>
    </citation>
    <scope>NUCLEOTIDE SEQUENCE [LARGE SCALE GENOMIC DNA]</scope>
    <source>
        <strain evidence="3 4">TM7_CMJM_G6_1_HOT_870</strain>
    </source>
</reference>
<keyword evidence="2" id="KW-0732">Signal</keyword>
<keyword evidence="1" id="KW-0812">Transmembrane</keyword>
<protein>
    <submittedName>
        <fullName evidence="3">Uncharacterized protein</fullName>
    </submittedName>
</protein>
<reference evidence="3 4" key="2">
    <citation type="journal article" date="2020" name="Cell Rep.">
        <title>Acquisition and Adaptation of Ultra-small Parasitic Reduced Genome Bacteria to Mammalian Hosts.</title>
        <authorList>
            <person name="McLean J.S."/>
            <person name="Bor B."/>
            <person name="Kerns K.A."/>
            <person name="Liu Q."/>
            <person name="To T.T."/>
            <person name="Solden L."/>
            <person name="Hendrickson E.L."/>
            <person name="Wrighton K."/>
            <person name="Shi W."/>
            <person name="He X."/>
        </authorList>
    </citation>
    <scope>NUCLEOTIDE SEQUENCE [LARGE SCALE GENOMIC DNA]</scope>
    <source>
        <strain evidence="3 4">TM7_CMJM_G6_1_HOT_870</strain>
    </source>
</reference>
<proteinExistence type="predicted"/>
<accession>A0ABY0FHL4</accession>
<evidence type="ECO:0000313" key="3">
    <source>
        <dbReference type="EMBL" id="RYC72471.1"/>
    </source>
</evidence>
<comment type="caution">
    <text evidence="3">The sequence shown here is derived from an EMBL/GenBank/DDBJ whole genome shotgun (WGS) entry which is preliminary data.</text>
</comment>